<dbReference type="SMART" id="SM00385">
    <property type="entry name" value="CYCLIN"/>
    <property type="match status" value="2"/>
</dbReference>
<accession>A0A2G2VZ93</accession>
<comment type="similarity">
    <text evidence="4">Belongs to the cyclin family.</text>
</comment>
<protein>
    <submittedName>
        <fullName evidence="7">Cyclin-B2-3</fullName>
    </submittedName>
</protein>
<evidence type="ECO:0000256" key="5">
    <source>
        <dbReference type="SAM" id="MobiDB-lite"/>
    </source>
</evidence>
<evidence type="ECO:0000256" key="4">
    <source>
        <dbReference type="RuleBase" id="RU000383"/>
    </source>
</evidence>
<dbReference type="Gene3D" id="1.10.472.10">
    <property type="entry name" value="Cyclin-like"/>
    <property type="match status" value="2"/>
</dbReference>
<dbReference type="Pfam" id="PF00134">
    <property type="entry name" value="Cyclin_N"/>
    <property type="match status" value="1"/>
</dbReference>
<feature type="domain" description="Cyclin-like" evidence="6">
    <location>
        <begin position="309"/>
        <end position="381"/>
    </location>
</feature>
<evidence type="ECO:0000256" key="2">
    <source>
        <dbReference type="ARBA" id="ARBA00023127"/>
    </source>
</evidence>
<evidence type="ECO:0000256" key="3">
    <source>
        <dbReference type="ARBA" id="ARBA00023306"/>
    </source>
</evidence>
<feature type="compositionally biased region" description="Pro residues" evidence="5">
    <location>
        <begin position="39"/>
        <end position="53"/>
    </location>
</feature>
<feature type="compositionally biased region" description="Low complexity" evidence="5">
    <location>
        <begin position="74"/>
        <end position="85"/>
    </location>
</feature>
<dbReference type="InterPro" id="IPR004367">
    <property type="entry name" value="Cyclin_C-dom"/>
</dbReference>
<feature type="domain" description="Cyclin-like" evidence="6">
    <location>
        <begin position="215"/>
        <end position="296"/>
    </location>
</feature>
<dbReference type="STRING" id="33114.A0A2G2VZ93"/>
<reference evidence="7 8" key="1">
    <citation type="journal article" date="2017" name="Genome Biol.">
        <title>New reference genome sequences of hot pepper reveal the massive evolution of plant disease-resistance genes by retroduplication.</title>
        <authorList>
            <person name="Kim S."/>
            <person name="Park J."/>
            <person name="Yeom S.I."/>
            <person name="Kim Y.M."/>
            <person name="Seo E."/>
            <person name="Kim K.T."/>
            <person name="Kim M.S."/>
            <person name="Lee J.M."/>
            <person name="Cheong K."/>
            <person name="Shin H.S."/>
            <person name="Kim S.B."/>
            <person name="Han K."/>
            <person name="Lee J."/>
            <person name="Park M."/>
            <person name="Lee H.A."/>
            <person name="Lee H.Y."/>
            <person name="Lee Y."/>
            <person name="Oh S."/>
            <person name="Lee J.H."/>
            <person name="Choi E."/>
            <person name="Choi E."/>
            <person name="Lee S.E."/>
            <person name="Jeon J."/>
            <person name="Kim H."/>
            <person name="Choi G."/>
            <person name="Song H."/>
            <person name="Lee J."/>
            <person name="Lee S.C."/>
            <person name="Kwon J.K."/>
            <person name="Lee H.Y."/>
            <person name="Koo N."/>
            <person name="Hong Y."/>
            <person name="Kim R.W."/>
            <person name="Kang W.H."/>
            <person name="Huh J.H."/>
            <person name="Kang B.C."/>
            <person name="Yang T.J."/>
            <person name="Lee Y.H."/>
            <person name="Bennetzen J.L."/>
            <person name="Choi D."/>
        </authorList>
    </citation>
    <scope>NUCLEOTIDE SEQUENCE [LARGE SCALE GENOMIC DNA]</scope>
    <source>
        <strain evidence="8">cv. PBC81</strain>
    </source>
</reference>
<evidence type="ECO:0000259" key="6">
    <source>
        <dbReference type="SMART" id="SM00385"/>
    </source>
</evidence>
<reference evidence="8" key="2">
    <citation type="journal article" date="2017" name="J. Anim. Genet.">
        <title>Multiple reference genome sequences of hot pepper reveal the massive evolution of plant disease resistance genes by retroduplication.</title>
        <authorList>
            <person name="Kim S."/>
            <person name="Park J."/>
            <person name="Yeom S.-I."/>
            <person name="Kim Y.-M."/>
            <person name="Seo E."/>
            <person name="Kim K.-T."/>
            <person name="Kim M.-S."/>
            <person name="Lee J.M."/>
            <person name="Cheong K."/>
            <person name="Shin H.-S."/>
            <person name="Kim S.-B."/>
            <person name="Han K."/>
            <person name="Lee J."/>
            <person name="Park M."/>
            <person name="Lee H.-A."/>
            <person name="Lee H.-Y."/>
            <person name="Lee Y."/>
            <person name="Oh S."/>
            <person name="Lee J.H."/>
            <person name="Choi E."/>
            <person name="Choi E."/>
            <person name="Lee S.E."/>
            <person name="Jeon J."/>
            <person name="Kim H."/>
            <person name="Choi G."/>
            <person name="Song H."/>
            <person name="Lee J."/>
            <person name="Lee S.-C."/>
            <person name="Kwon J.-K."/>
            <person name="Lee H.-Y."/>
            <person name="Koo N."/>
            <person name="Hong Y."/>
            <person name="Kim R.W."/>
            <person name="Kang W.-H."/>
            <person name="Huh J.H."/>
            <person name="Kang B.-C."/>
            <person name="Yang T.-J."/>
            <person name="Lee Y.-H."/>
            <person name="Bennetzen J.L."/>
            <person name="Choi D."/>
        </authorList>
    </citation>
    <scope>NUCLEOTIDE SEQUENCE [LARGE SCALE GENOMIC DNA]</scope>
    <source>
        <strain evidence="8">cv. PBC81</strain>
    </source>
</reference>
<evidence type="ECO:0000256" key="1">
    <source>
        <dbReference type="ARBA" id="ARBA00022618"/>
    </source>
</evidence>
<dbReference type="AlphaFoldDB" id="A0A2G2VZ93"/>
<organism evidence="7 8">
    <name type="scientific">Capsicum baccatum</name>
    <name type="common">Peruvian pepper</name>
    <dbReference type="NCBI Taxonomy" id="33114"/>
    <lineage>
        <taxon>Eukaryota</taxon>
        <taxon>Viridiplantae</taxon>
        <taxon>Streptophyta</taxon>
        <taxon>Embryophyta</taxon>
        <taxon>Tracheophyta</taxon>
        <taxon>Spermatophyta</taxon>
        <taxon>Magnoliopsida</taxon>
        <taxon>eudicotyledons</taxon>
        <taxon>Gunneridae</taxon>
        <taxon>Pentapetalae</taxon>
        <taxon>asterids</taxon>
        <taxon>lamiids</taxon>
        <taxon>Solanales</taxon>
        <taxon>Solanaceae</taxon>
        <taxon>Solanoideae</taxon>
        <taxon>Capsiceae</taxon>
        <taxon>Capsicum</taxon>
    </lineage>
</organism>
<keyword evidence="1" id="KW-0132">Cell division</keyword>
<dbReference type="SUPFAM" id="SSF47954">
    <property type="entry name" value="Cyclin-like"/>
    <property type="match status" value="2"/>
</dbReference>
<dbReference type="InterPro" id="IPR039361">
    <property type="entry name" value="Cyclin"/>
</dbReference>
<comment type="caution">
    <text evidence="7">The sequence shown here is derived from an EMBL/GenBank/DDBJ whole genome shotgun (WGS) entry which is preliminary data.</text>
</comment>
<dbReference type="InterPro" id="IPR036915">
    <property type="entry name" value="Cyclin-like_sf"/>
</dbReference>
<dbReference type="InterPro" id="IPR013763">
    <property type="entry name" value="Cyclin-like_dom"/>
</dbReference>
<evidence type="ECO:0000313" key="8">
    <source>
        <dbReference type="Proteomes" id="UP000224567"/>
    </source>
</evidence>
<dbReference type="GO" id="GO:0051301">
    <property type="term" value="P:cell division"/>
    <property type="evidence" value="ECO:0007669"/>
    <property type="project" value="UniProtKB-KW"/>
</dbReference>
<feature type="compositionally biased region" description="Low complexity" evidence="5">
    <location>
        <begin position="54"/>
        <end position="66"/>
    </location>
</feature>
<proteinExistence type="inferred from homology"/>
<dbReference type="PANTHER" id="PTHR10177">
    <property type="entry name" value="CYCLINS"/>
    <property type="match status" value="1"/>
</dbReference>
<feature type="region of interest" description="Disordered" evidence="5">
    <location>
        <begin position="39"/>
        <end position="88"/>
    </location>
</feature>
<dbReference type="FunFam" id="1.10.472.10:FF:000001">
    <property type="entry name" value="G2/mitotic-specific cyclin"/>
    <property type="match status" value="1"/>
</dbReference>
<sequence length="381" mass="42785">MNSTHIEAAASTVIAPTPLCIFTVNSILLRIELFRNAPSPTPGPAPETSPAPTPTEDASSPTSMMSPPAPPTSSPAGDSDDGPAAYLENSTMGKKKNVAFDNLSSLNTDFWAFIEYGFNTSKCAKNIYVKGKDVLPECLVFGSCVVDSKEWFYSLAPYYRPLNNTITNPPILVAPIRNETKDCIIIDAEYYKATGYSDVPMFMQHTEAMIEKINRMVHYKFELMEETLYLTMNLIDKFLAIQLVIRKKLQLVGITGLLLACKYEEISVPVVEDLILISDKAYARKKVLEMEKLMVNALQFNITVPTTYVFMWRFLKASQSDKKVELVSFFLIELCLVEYEMLRFPPSRLVAVFIAQCTIGVSRKWNATCRKYSSYGKNQIL</sequence>
<keyword evidence="3" id="KW-0131">Cell cycle</keyword>
<name>A0A2G2VZ93_CAPBA</name>
<keyword evidence="2 4" id="KW-0195">Cyclin</keyword>
<evidence type="ECO:0000313" key="7">
    <source>
        <dbReference type="EMBL" id="PHT38307.1"/>
    </source>
</evidence>
<dbReference type="EMBL" id="MLFT02000009">
    <property type="protein sequence ID" value="PHT38307.1"/>
    <property type="molecule type" value="Genomic_DNA"/>
</dbReference>
<dbReference type="InterPro" id="IPR006671">
    <property type="entry name" value="Cyclin_N"/>
</dbReference>
<dbReference type="Pfam" id="PF02984">
    <property type="entry name" value="Cyclin_C"/>
    <property type="match status" value="1"/>
</dbReference>
<keyword evidence="8" id="KW-1185">Reference proteome</keyword>
<gene>
    <name evidence="7" type="ORF">CQW23_21880</name>
</gene>
<dbReference type="Proteomes" id="UP000224567">
    <property type="component" value="Unassembled WGS sequence"/>
</dbReference>
<dbReference type="OrthoDB" id="5590282at2759"/>